<evidence type="ECO:0000313" key="2">
    <source>
        <dbReference type="Proteomes" id="UP000245634"/>
    </source>
</evidence>
<gene>
    <name evidence="1" type="ORF">C7459_104236</name>
</gene>
<protein>
    <submittedName>
        <fullName evidence="1">Uncharacterized protein</fullName>
    </submittedName>
</protein>
<name>A0A316DE12_9BACL</name>
<reference evidence="1 2" key="1">
    <citation type="submission" date="2018-05" db="EMBL/GenBank/DDBJ databases">
        <title>Genomic Encyclopedia of Type Strains, Phase IV (KMG-IV): sequencing the most valuable type-strain genomes for metagenomic binning, comparative biology and taxonomic classification.</title>
        <authorList>
            <person name="Goeker M."/>
        </authorList>
    </citation>
    <scope>NUCLEOTIDE SEQUENCE [LARGE SCALE GENOMIC DNA]</scope>
    <source>
        <strain evidence="1 2">DSM 18773</strain>
    </source>
</reference>
<dbReference type="Proteomes" id="UP000245634">
    <property type="component" value="Unassembled WGS sequence"/>
</dbReference>
<sequence length="34" mass="3983">MIIQERLQLPFNSSDGYGFPKPSMLMRKKQLNTI</sequence>
<keyword evidence="2" id="KW-1185">Reference proteome</keyword>
<organism evidence="1 2">
    <name type="scientific">Tumebacillus permanentifrigoris</name>
    <dbReference type="NCBI Taxonomy" id="378543"/>
    <lineage>
        <taxon>Bacteria</taxon>
        <taxon>Bacillati</taxon>
        <taxon>Bacillota</taxon>
        <taxon>Bacilli</taxon>
        <taxon>Bacillales</taxon>
        <taxon>Alicyclobacillaceae</taxon>
        <taxon>Tumebacillus</taxon>
    </lineage>
</organism>
<accession>A0A316DE12</accession>
<dbReference type="EMBL" id="QGGL01000004">
    <property type="protein sequence ID" value="PWK15030.1"/>
    <property type="molecule type" value="Genomic_DNA"/>
</dbReference>
<proteinExistence type="predicted"/>
<dbReference type="AlphaFoldDB" id="A0A316DE12"/>
<evidence type="ECO:0000313" key="1">
    <source>
        <dbReference type="EMBL" id="PWK15030.1"/>
    </source>
</evidence>
<comment type="caution">
    <text evidence="1">The sequence shown here is derived from an EMBL/GenBank/DDBJ whole genome shotgun (WGS) entry which is preliminary data.</text>
</comment>